<dbReference type="CDD" id="cd00099">
    <property type="entry name" value="IgV"/>
    <property type="match status" value="1"/>
</dbReference>
<dbReference type="Gene3D" id="2.60.40.10">
    <property type="entry name" value="Immunoglobulins"/>
    <property type="match status" value="1"/>
</dbReference>
<evidence type="ECO:0000256" key="2">
    <source>
        <dbReference type="ARBA" id="ARBA00022859"/>
    </source>
</evidence>
<feature type="domain" description="Ig-like" evidence="3">
    <location>
        <begin position="32"/>
        <end position="137"/>
    </location>
</feature>
<evidence type="ECO:0000313" key="4">
    <source>
        <dbReference type="Ensembl" id="ENSBJAP00000021183.1"/>
    </source>
</evidence>
<protein>
    <recommendedName>
        <fullName evidence="3">Ig-like domain-containing protein</fullName>
    </recommendedName>
</protein>
<dbReference type="InterPro" id="IPR013106">
    <property type="entry name" value="Ig_V-set"/>
</dbReference>
<dbReference type="InterPro" id="IPR013783">
    <property type="entry name" value="Ig-like_fold"/>
</dbReference>
<dbReference type="InterPro" id="IPR050413">
    <property type="entry name" value="TCR_beta_variable"/>
</dbReference>
<dbReference type="GO" id="GO:0007166">
    <property type="term" value="P:cell surface receptor signaling pathway"/>
    <property type="evidence" value="ECO:0007669"/>
    <property type="project" value="TreeGrafter"/>
</dbReference>
<evidence type="ECO:0000256" key="1">
    <source>
        <dbReference type="ARBA" id="ARBA00022729"/>
    </source>
</evidence>
<dbReference type="AlphaFoldDB" id="A0A8C0BRI3"/>
<dbReference type="GO" id="GO:0002376">
    <property type="term" value="P:immune system process"/>
    <property type="evidence" value="ECO:0007669"/>
    <property type="project" value="UniProtKB-KW"/>
</dbReference>
<dbReference type="Pfam" id="PF07686">
    <property type="entry name" value="V-set"/>
    <property type="match status" value="1"/>
</dbReference>
<proteinExistence type="predicted"/>
<evidence type="ECO:0000313" key="5">
    <source>
        <dbReference type="Proteomes" id="UP000694555"/>
    </source>
</evidence>
<dbReference type="PANTHER" id="PTHR23268">
    <property type="entry name" value="T-CELL RECEPTOR BETA CHAIN"/>
    <property type="match status" value="1"/>
</dbReference>
<dbReference type="Ensembl" id="ENSBJAT00000021780.1">
    <property type="protein sequence ID" value="ENSBJAP00000021183.1"/>
    <property type="gene ID" value="ENSBJAG00000013828.1"/>
</dbReference>
<dbReference type="InterPro" id="IPR007110">
    <property type="entry name" value="Ig-like_dom"/>
</dbReference>
<dbReference type="InterPro" id="IPR036179">
    <property type="entry name" value="Ig-like_dom_sf"/>
</dbReference>
<evidence type="ECO:0000259" key="3">
    <source>
        <dbReference type="PROSITE" id="PS50835"/>
    </source>
</evidence>
<dbReference type="GO" id="GO:0005886">
    <property type="term" value="C:plasma membrane"/>
    <property type="evidence" value="ECO:0007669"/>
    <property type="project" value="TreeGrafter"/>
</dbReference>
<sequence>MQPQHSPVHATPFSPPTSLQPLYFPVIVCVIPQLLALEQSPDTVIRQGQSINLSCSEKKSSNTDMYWYKLPLGKDSRLILVASATEGIKANVEEEFRSRFSSSEIQGDSMTLLIERAFLNDSGMYYCAESETQWLGC</sequence>
<dbReference type="PROSITE" id="PS50835">
    <property type="entry name" value="IG_LIKE"/>
    <property type="match status" value="1"/>
</dbReference>
<keyword evidence="5" id="KW-1185">Reference proteome</keyword>
<name>A0A8C0BRI3_9AVES</name>
<organism evidence="4 5">
    <name type="scientific">Buteo japonicus</name>
    <dbReference type="NCBI Taxonomy" id="224669"/>
    <lineage>
        <taxon>Eukaryota</taxon>
        <taxon>Metazoa</taxon>
        <taxon>Chordata</taxon>
        <taxon>Craniata</taxon>
        <taxon>Vertebrata</taxon>
        <taxon>Euteleostomi</taxon>
        <taxon>Archelosauria</taxon>
        <taxon>Archosauria</taxon>
        <taxon>Dinosauria</taxon>
        <taxon>Saurischia</taxon>
        <taxon>Theropoda</taxon>
        <taxon>Coelurosauria</taxon>
        <taxon>Aves</taxon>
        <taxon>Neognathae</taxon>
        <taxon>Neoaves</taxon>
        <taxon>Telluraves</taxon>
        <taxon>Accipitrimorphae</taxon>
        <taxon>Accipitriformes</taxon>
        <taxon>Accipitridae</taxon>
        <taxon>Accipitrinae</taxon>
        <taxon>Buteo</taxon>
    </lineage>
</organism>
<reference evidence="4" key="1">
    <citation type="submission" date="2025-08" db="UniProtKB">
        <authorList>
            <consortium name="Ensembl"/>
        </authorList>
    </citation>
    <scope>IDENTIFICATION</scope>
</reference>
<reference evidence="4" key="2">
    <citation type="submission" date="2025-09" db="UniProtKB">
        <authorList>
            <consortium name="Ensembl"/>
        </authorList>
    </citation>
    <scope>IDENTIFICATION</scope>
</reference>
<keyword evidence="2" id="KW-0391">Immunity</keyword>
<keyword evidence="1" id="KW-0732">Signal</keyword>
<dbReference type="Proteomes" id="UP000694555">
    <property type="component" value="Unplaced"/>
</dbReference>
<dbReference type="SMART" id="SM00406">
    <property type="entry name" value="IGv"/>
    <property type="match status" value="1"/>
</dbReference>
<dbReference type="SUPFAM" id="SSF48726">
    <property type="entry name" value="Immunoglobulin"/>
    <property type="match status" value="1"/>
</dbReference>
<accession>A0A8C0BRI3</accession>